<keyword evidence="2" id="KW-1133">Transmembrane helix</keyword>
<feature type="transmembrane region" description="Helical" evidence="2">
    <location>
        <begin position="21"/>
        <end position="43"/>
    </location>
</feature>
<dbReference type="Gene3D" id="3.40.50.1820">
    <property type="entry name" value="alpha/beta hydrolase"/>
    <property type="match status" value="1"/>
</dbReference>
<feature type="transmembrane region" description="Helical" evidence="2">
    <location>
        <begin position="473"/>
        <end position="494"/>
    </location>
</feature>
<dbReference type="GO" id="GO:0004252">
    <property type="term" value="F:serine-type endopeptidase activity"/>
    <property type="evidence" value="ECO:0007669"/>
    <property type="project" value="InterPro"/>
</dbReference>
<accession>A0AAE3GEJ2</accession>
<dbReference type="AlphaFoldDB" id="A0AAE3GEJ2"/>
<keyword evidence="1" id="KW-0378">Hydrolase</keyword>
<dbReference type="EMBL" id="JAMTCK010000008">
    <property type="protein sequence ID" value="MCP2166690.1"/>
    <property type="molecule type" value="Genomic_DNA"/>
</dbReference>
<keyword evidence="2" id="KW-0812">Transmembrane</keyword>
<feature type="transmembrane region" description="Helical" evidence="2">
    <location>
        <begin position="438"/>
        <end position="461"/>
    </location>
</feature>
<dbReference type="PROSITE" id="PS00708">
    <property type="entry name" value="PRO_ENDOPEP_SER"/>
    <property type="match status" value="1"/>
</dbReference>
<evidence type="ECO:0000313" key="4">
    <source>
        <dbReference type="Proteomes" id="UP001206128"/>
    </source>
</evidence>
<dbReference type="InterPro" id="IPR029058">
    <property type="entry name" value="AB_hydrolase_fold"/>
</dbReference>
<dbReference type="GO" id="GO:0052689">
    <property type="term" value="F:carboxylic ester hydrolase activity"/>
    <property type="evidence" value="ECO:0007669"/>
    <property type="project" value="TreeGrafter"/>
</dbReference>
<dbReference type="RefSeq" id="WP_253772840.1">
    <property type="nucleotide sequence ID" value="NZ_JAMTCK010000008.1"/>
</dbReference>
<dbReference type="InterPro" id="IPR002471">
    <property type="entry name" value="Pept_S9_AS"/>
</dbReference>
<feature type="transmembrane region" description="Helical" evidence="2">
    <location>
        <begin position="361"/>
        <end position="381"/>
    </location>
</feature>
<evidence type="ECO:0000256" key="2">
    <source>
        <dbReference type="SAM" id="Phobius"/>
    </source>
</evidence>
<proteinExistence type="predicted"/>
<dbReference type="PANTHER" id="PTHR43265:SF1">
    <property type="entry name" value="ESTERASE ESTD"/>
    <property type="match status" value="1"/>
</dbReference>
<evidence type="ECO:0008006" key="5">
    <source>
        <dbReference type="Google" id="ProtNLM"/>
    </source>
</evidence>
<dbReference type="Proteomes" id="UP001206128">
    <property type="component" value="Unassembled WGS sequence"/>
</dbReference>
<dbReference type="PANTHER" id="PTHR43265">
    <property type="entry name" value="ESTERASE ESTD"/>
    <property type="match status" value="1"/>
</dbReference>
<evidence type="ECO:0000313" key="3">
    <source>
        <dbReference type="EMBL" id="MCP2166690.1"/>
    </source>
</evidence>
<gene>
    <name evidence="3" type="ORF">LX83_003562</name>
</gene>
<reference evidence="3" key="1">
    <citation type="submission" date="2022-06" db="EMBL/GenBank/DDBJ databases">
        <title>Genomic Encyclopedia of Archaeal and Bacterial Type Strains, Phase II (KMG-II): from individual species to whole genera.</title>
        <authorList>
            <person name="Goeker M."/>
        </authorList>
    </citation>
    <scope>NUCLEOTIDE SEQUENCE</scope>
    <source>
        <strain evidence="3">DSM 43935</strain>
    </source>
</reference>
<feature type="transmembrane region" description="Helical" evidence="2">
    <location>
        <begin position="402"/>
        <end position="423"/>
    </location>
</feature>
<keyword evidence="4" id="KW-1185">Reference proteome</keyword>
<dbReference type="InterPro" id="IPR053145">
    <property type="entry name" value="AB_hydrolase_Est10"/>
</dbReference>
<comment type="caution">
    <text evidence="3">The sequence shown here is derived from an EMBL/GenBank/DDBJ whole genome shotgun (WGS) entry which is preliminary data.</text>
</comment>
<organism evidence="3 4">
    <name type="scientific">Goodfellowiella coeruleoviolacea</name>
    <dbReference type="NCBI Taxonomy" id="334858"/>
    <lineage>
        <taxon>Bacteria</taxon>
        <taxon>Bacillati</taxon>
        <taxon>Actinomycetota</taxon>
        <taxon>Actinomycetes</taxon>
        <taxon>Pseudonocardiales</taxon>
        <taxon>Pseudonocardiaceae</taxon>
        <taxon>Goodfellowiella</taxon>
    </lineage>
</organism>
<dbReference type="GO" id="GO:0006508">
    <property type="term" value="P:proteolysis"/>
    <property type="evidence" value="ECO:0007669"/>
    <property type="project" value="InterPro"/>
</dbReference>
<sequence>MLPAGNPTPPTSRRNRARRGLALVAFTALGVLTTIGGIVPAAATPANAVTTTTTAATDTGPGTAVTTEDVSFRSGELTLHGTVISPAEPTPAADRPGLVMVHGSGRGSRESYRTEAEAFARAGIATLIYDKRPGYSKLNRDYSALADDALAAVAALRSQHGVNPARVGLWGLSEGGWVAPLAASRSTDVAFVVTVGANGGPPAQQQAWNYDNRLAEAGVRGSLPSTVRTGVRVSAGVGLFPEAYYDPVPALERVRQPVLGLWGARDKLTPAAESMRIFQDTFDRIGNTHYTLRVIPDAEHTMHRSPDGYTKLDEFGPGYLDLVGSWVNQLDAGPPHASVDPAPHQDRLTVPITALRWYESAWLQVAALVGLLMVFLSYPVTALVRRLAGRRTVPLAARPARWLAATGLATVLGFLGYVGYLVLGGGQALGPVVLGRPIPWLVLQLLSVGVLVATAATVLAWRRQHHHVAGQRLRLGLLTAGGVALLPWALYWGLLLP</sequence>
<evidence type="ECO:0000256" key="1">
    <source>
        <dbReference type="ARBA" id="ARBA00022801"/>
    </source>
</evidence>
<protein>
    <recommendedName>
        <fullName evidence="5">Alpha/beta hydrolase</fullName>
    </recommendedName>
</protein>
<dbReference type="SUPFAM" id="SSF53474">
    <property type="entry name" value="alpha/beta-Hydrolases"/>
    <property type="match status" value="1"/>
</dbReference>
<name>A0AAE3GEJ2_9PSEU</name>
<keyword evidence="2" id="KW-0472">Membrane</keyword>